<keyword evidence="5" id="KW-0560">Oxidoreductase</keyword>
<comment type="cofactor">
    <cofactor evidence="1">
        <name>Fe(2+)</name>
        <dbReference type="ChEBI" id="CHEBI:29033"/>
    </cofactor>
</comment>
<feature type="compositionally biased region" description="Basic and acidic residues" evidence="7">
    <location>
        <begin position="470"/>
        <end position="483"/>
    </location>
</feature>
<dbReference type="InterPro" id="IPR042098">
    <property type="entry name" value="TauD-like_sf"/>
</dbReference>
<feature type="compositionally biased region" description="Polar residues" evidence="7">
    <location>
        <begin position="485"/>
        <end position="499"/>
    </location>
</feature>
<dbReference type="GO" id="GO:0016706">
    <property type="term" value="F:2-oxoglutarate-dependent dioxygenase activity"/>
    <property type="evidence" value="ECO:0007669"/>
    <property type="project" value="TreeGrafter"/>
</dbReference>
<organism evidence="9 10">
    <name type="scientific">Neocucurbitaria cava</name>
    <dbReference type="NCBI Taxonomy" id="798079"/>
    <lineage>
        <taxon>Eukaryota</taxon>
        <taxon>Fungi</taxon>
        <taxon>Dikarya</taxon>
        <taxon>Ascomycota</taxon>
        <taxon>Pezizomycotina</taxon>
        <taxon>Dothideomycetes</taxon>
        <taxon>Pleosporomycetidae</taxon>
        <taxon>Pleosporales</taxon>
        <taxon>Pleosporineae</taxon>
        <taxon>Cucurbitariaceae</taxon>
        <taxon>Neocucurbitaria</taxon>
    </lineage>
</organism>
<dbReference type="Gene3D" id="3.60.130.10">
    <property type="entry name" value="Clavaminate synthase-like"/>
    <property type="match status" value="1"/>
</dbReference>
<evidence type="ECO:0000259" key="8">
    <source>
        <dbReference type="Pfam" id="PF02668"/>
    </source>
</evidence>
<keyword evidence="4" id="KW-0223">Dioxygenase</keyword>
<feature type="region of interest" description="Disordered" evidence="7">
    <location>
        <begin position="806"/>
        <end position="887"/>
    </location>
</feature>
<comment type="similarity">
    <text evidence="2">Belongs to the TfdA dioxygenase family.</text>
</comment>
<dbReference type="SUPFAM" id="SSF51197">
    <property type="entry name" value="Clavaminate synthase-like"/>
    <property type="match status" value="1"/>
</dbReference>
<evidence type="ECO:0000313" key="9">
    <source>
        <dbReference type="EMBL" id="KAJ4372011.1"/>
    </source>
</evidence>
<sequence length="887" mass="100188">MARLEDLSDDILYIVLHHLRAERTVSLCNLRLVSPRLNAFVECVLYKHIILEDDDDHELASYCLVERLKSLQDPLRRYVRSLQIKSFKGDEESFCMNTKLIGACLNNIEKLDSFTWASDVHFPDELLNIFHQRFPKAQLCASIKTLDHKLLDSPQLHRLDVLLFVLGSASHKPKALLAQLKHILLRSRNLRVFSLDVRPDRTAPLVSRISEEQIQDQVDISTVHGLNAVSLAHMARSMAELPLGSGDKLPTLEDLDLKATAYNLDATHCAQLLNCMHWGKLKRLRLGPSNPEAFFEIFKDKVPQLEVLEIAYLYQHQFYAPYYTDYKPKLTACGNFIASITSLKELVVRCDVVNVLDDLWQYLAMVHGENLQRLSLQPRYRGLEGPDFTGKASDLSDLLLCLTNLKVLELTVRSNGLTLETKTTVISTGILDVRAASVDDFDNMGHHRSRRPTSSDSGYDTTSEGPNSPSKHEIKKRSDKESSRAIPSQNEPESAVDDQTASLLSIATRTDLNPSIGTQLSNVQLSNLTPPQLDELALLVSERGVVFFRDQDLTAEEQIRIFEHYGRAAGKQIVEKSQEALKIKSSKEDHGEKFTYAAERRNEWTSDRSFETTPPSHSMLKVDEAGGETAWISQYGLYDALSKPMRRFLDDLECIHASRLQYDSIINLRGMPTNRAPASTPHPAVLTHPVTNLKALNVTPCSVTAFKHLTKKESDKLLELLEYHVDSADEHTVRFRWEAGSVAVWDNRCTARKSYFDPWSESRDERNERLAREEQDEKLRLEEVKKRFNNTPLRRILRTQVSAGGAGELPISDTYNRRQPHSPSASKPSYHLTPITPPPQHANEKKSSEKETGSDVKIEVSSKGSPLRRIIQRQASGSIGARGGIVR</sequence>
<keyword evidence="10" id="KW-1185">Reference proteome</keyword>
<feature type="region of interest" description="Disordered" evidence="7">
    <location>
        <begin position="442"/>
        <end position="499"/>
    </location>
</feature>
<dbReference type="GO" id="GO:0005737">
    <property type="term" value="C:cytoplasm"/>
    <property type="evidence" value="ECO:0007669"/>
    <property type="project" value="TreeGrafter"/>
</dbReference>
<evidence type="ECO:0000256" key="3">
    <source>
        <dbReference type="ARBA" id="ARBA00022723"/>
    </source>
</evidence>
<evidence type="ECO:0000256" key="6">
    <source>
        <dbReference type="ARBA" id="ARBA00023004"/>
    </source>
</evidence>
<proteinExistence type="inferred from homology"/>
<feature type="domain" description="TauD/TfdA-like" evidence="8">
    <location>
        <begin position="510"/>
        <end position="751"/>
    </location>
</feature>
<evidence type="ECO:0000313" key="10">
    <source>
        <dbReference type="Proteomes" id="UP001140560"/>
    </source>
</evidence>
<dbReference type="InterPro" id="IPR051323">
    <property type="entry name" value="AtsK-like"/>
</dbReference>
<keyword evidence="3" id="KW-0479">Metal-binding</keyword>
<dbReference type="Pfam" id="PF02668">
    <property type="entry name" value="TauD"/>
    <property type="match status" value="1"/>
</dbReference>
<accession>A0A9W8Y9I3</accession>
<evidence type="ECO:0000256" key="7">
    <source>
        <dbReference type="SAM" id="MobiDB-lite"/>
    </source>
</evidence>
<comment type="caution">
    <text evidence="9">The sequence shown here is derived from an EMBL/GenBank/DDBJ whole genome shotgun (WGS) entry which is preliminary data.</text>
</comment>
<feature type="compositionally biased region" description="Basic and acidic residues" evidence="7">
    <location>
        <begin position="842"/>
        <end position="860"/>
    </location>
</feature>
<dbReference type="PANTHER" id="PTHR30468:SF31">
    <property type="entry name" value="ALPHA-KETOGLUTARATE-DEPENDENT SULFONATE DIOXYGENASE-RELATED"/>
    <property type="match status" value="1"/>
</dbReference>
<reference evidence="9" key="1">
    <citation type="submission" date="2022-10" db="EMBL/GenBank/DDBJ databases">
        <title>Tapping the CABI collections for fungal endophytes: first genome assemblies for Collariella, Neodidymelliopsis, Ascochyta clinopodiicola, Didymella pomorum, Didymosphaeria variabile, Neocosmospora piperis and Neocucurbitaria cava.</title>
        <authorList>
            <person name="Hill R."/>
        </authorList>
    </citation>
    <scope>NUCLEOTIDE SEQUENCE</scope>
    <source>
        <strain evidence="9">IMI 356814</strain>
    </source>
</reference>
<evidence type="ECO:0000256" key="5">
    <source>
        <dbReference type="ARBA" id="ARBA00023002"/>
    </source>
</evidence>
<dbReference type="GO" id="GO:0046872">
    <property type="term" value="F:metal ion binding"/>
    <property type="evidence" value="ECO:0007669"/>
    <property type="project" value="UniProtKB-KW"/>
</dbReference>
<evidence type="ECO:0000256" key="2">
    <source>
        <dbReference type="ARBA" id="ARBA00005896"/>
    </source>
</evidence>
<dbReference type="PANTHER" id="PTHR30468">
    <property type="entry name" value="ALPHA-KETOGLUTARATE-DEPENDENT SULFONATE DIOXYGENASE"/>
    <property type="match status" value="1"/>
</dbReference>
<name>A0A9W8Y9I3_9PLEO</name>
<evidence type="ECO:0000256" key="1">
    <source>
        <dbReference type="ARBA" id="ARBA00001954"/>
    </source>
</evidence>
<keyword evidence="6" id="KW-0408">Iron</keyword>
<feature type="compositionally biased region" description="Polar residues" evidence="7">
    <location>
        <begin position="452"/>
        <end position="469"/>
    </location>
</feature>
<dbReference type="InterPro" id="IPR003819">
    <property type="entry name" value="TauD/TfdA-like"/>
</dbReference>
<dbReference type="OrthoDB" id="10257314at2759"/>
<evidence type="ECO:0000256" key="4">
    <source>
        <dbReference type="ARBA" id="ARBA00022964"/>
    </source>
</evidence>
<dbReference type="EMBL" id="JAPEUY010000006">
    <property type="protein sequence ID" value="KAJ4372011.1"/>
    <property type="molecule type" value="Genomic_DNA"/>
</dbReference>
<protein>
    <recommendedName>
        <fullName evidence="8">TauD/TfdA-like domain-containing protein</fullName>
    </recommendedName>
</protein>
<gene>
    <name evidence="9" type="ORF">N0V83_003784</name>
</gene>
<dbReference type="AlphaFoldDB" id="A0A9W8Y9I3"/>
<dbReference type="Proteomes" id="UP001140560">
    <property type="component" value="Unassembled WGS sequence"/>
</dbReference>